<dbReference type="PIRSF" id="PIRSF000862">
    <property type="entry name" value="Steryl_ester_lip"/>
    <property type="match status" value="1"/>
</dbReference>
<evidence type="ECO:0000256" key="2">
    <source>
        <dbReference type="ARBA" id="ARBA00022729"/>
    </source>
</evidence>
<dbReference type="GO" id="GO:0016042">
    <property type="term" value="P:lipid catabolic process"/>
    <property type="evidence" value="ECO:0007669"/>
    <property type="project" value="UniProtKB-KW"/>
</dbReference>
<evidence type="ECO:0000256" key="1">
    <source>
        <dbReference type="ARBA" id="ARBA00010701"/>
    </source>
</evidence>
<dbReference type="PANTHER" id="PTHR11005">
    <property type="entry name" value="LYSOSOMAL ACID LIPASE-RELATED"/>
    <property type="match status" value="1"/>
</dbReference>
<keyword evidence="6" id="KW-0325">Glycoprotein</keyword>
<organism evidence="10 11">
    <name type="scientific">Apolygus lucorum</name>
    <name type="common">Small green plant bug</name>
    <name type="synonym">Lygocoris lucorum</name>
    <dbReference type="NCBI Taxonomy" id="248454"/>
    <lineage>
        <taxon>Eukaryota</taxon>
        <taxon>Metazoa</taxon>
        <taxon>Ecdysozoa</taxon>
        <taxon>Arthropoda</taxon>
        <taxon>Hexapoda</taxon>
        <taxon>Insecta</taxon>
        <taxon>Pterygota</taxon>
        <taxon>Neoptera</taxon>
        <taxon>Paraneoptera</taxon>
        <taxon>Hemiptera</taxon>
        <taxon>Heteroptera</taxon>
        <taxon>Panheteroptera</taxon>
        <taxon>Cimicomorpha</taxon>
        <taxon>Miridae</taxon>
        <taxon>Mirini</taxon>
        <taxon>Apolygus</taxon>
    </lineage>
</organism>
<dbReference type="OrthoDB" id="9974421at2759"/>
<evidence type="ECO:0000259" key="9">
    <source>
        <dbReference type="Pfam" id="PF12146"/>
    </source>
</evidence>
<comment type="similarity">
    <text evidence="1 7">Belongs to the AB hydrolase superfamily. Lipase family.</text>
</comment>
<keyword evidence="2" id="KW-0732">Signal</keyword>
<keyword evidence="11" id="KW-1185">Reference proteome</keyword>
<evidence type="ECO:0000313" key="11">
    <source>
        <dbReference type="Proteomes" id="UP000466442"/>
    </source>
</evidence>
<dbReference type="Pfam" id="PF04083">
    <property type="entry name" value="Abhydro_lipase"/>
    <property type="match status" value="1"/>
</dbReference>
<keyword evidence="4 7" id="KW-0442">Lipid degradation</keyword>
<keyword evidence="3 7" id="KW-0378">Hydrolase</keyword>
<dbReference type="Proteomes" id="UP000466442">
    <property type="component" value="Unassembled WGS sequence"/>
</dbReference>
<proteinExistence type="inferred from homology"/>
<evidence type="ECO:0000256" key="3">
    <source>
        <dbReference type="ARBA" id="ARBA00022801"/>
    </source>
</evidence>
<reference evidence="10" key="1">
    <citation type="journal article" date="2021" name="Mol. Ecol. Resour.">
        <title>Apolygus lucorum genome provides insights into omnivorousness and mesophyll feeding.</title>
        <authorList>
            <person name="Liu Y."/>
            <person name="Liu H."/>
            <person name="Wang H."/>
            <person name="Huang T."/>
            <person name="Liu B."/>
            <person name="Yang B."/>
            <person name="Yin L."/>
            <person name="Li B."/>
            <person name="Zhang Y."/>
            <person name="Zhang S."/>
            <person name="Jiang F."/>
            <person name="Zhang X."/>
            <person name="Ren Y."/>
            <person name="Wang B."/>
            <person name="Wang S."/>
            <person name="Lu Y."/>
            <person name="Wu K."/>
            <person name="Fan W."/>
            <person name="Wang G."/>
        </authorList>
    </citation>
    <scope>NUCLEOTIDE SEQUENCE</scope>
    <source>
        <strain evidence="10">12Hb</strain>
    </source>
</reference>
<dbReference type="InterPro" id="IPR029058">
    <property type="entry name" value="AB_hydrolase_fold"/>
</dbReference>
<evidence type="ECO:0000259" key="8">
    <source>
        <dbReference type="Pfam" id="PF04083"/>
    </source>
</evidence>
<evidence type="ECO:0000256" key="5">
    <source>
        <dbReference type="ARBA" id="ARBA00023098"/>
    </source>
</evidence>
<comment type="caution">
    <text evidence="10">The sequence shown here is derived from an EMBL/GenBank/DDBJ whole genome shotgun (WGS) entry which is preliminary data.</text>
</comment>
<dbReference type="Gene3D" id="3.40.50.1820">
    <property type="entry name" value="alpha/beta hydrolase"/>
    <property type="match status" value="1"/>
</dbReference>
<evidence type="ECO:0000256" key="7">
    <source>
        <dbReference type="PIRNR" id="PIRNR000862"/>
    </source>
</evidence>
<gene>
    <name evidence="10" type="ORF">GE061_005449</name>
</gene>
<dbReference type="InterPro" id="IPR006693">
    <property type="entry name" value="AB_hydrolase_lipase"/>
</dbReference>
<sequence length="421" mass="48116">MLVRSCLPVTFPTFTRFPEDTGKRTFRLIVKSIGLNYHKYSVQTEDGYILNLNRIMNPDLPHNTSKGVPVLMVNGLFMHSDSWILHSKPEHNPAVAFLMNGYDVWLGDQRGTMRSKKHVIATCSKNHRCFWDFSFHEIGKYDLPAFINFILTRTNSEKLIYVGNSLGTTVSYVLLSERPEFNNKMYLVLSTMPVGVQPLISTRPQTLQLFYKFLKTVMSYYESIGAGTIRKISTMRRYVKSSCLISPTMFLWQSGMTSGAGMHPDLEDNRFCYQSSLQFGGASAKTILHALQLFETGEFAQYNYGEEENMKRYNQSTPPKYKLDQIKATVAAYYSNTDMYAPSETVTKMLDRFGGQTYRCEMRDTHHVDALFGTQFHKFIPDMIEVFNSASGKTNSSKIGSGHCPPYEVTWAPYQDDCTKK</sequence>
<dbReference type="AlphaFoldDB" id="A0A6A4J0C1"/>
<feature type="domain" description="Partial AB-hydrolase lipase" evidence="8">
    <location>
        <begin position="29"/>
        <end position="86"/>
    </location>
</feature>
<protein>
    <recommendedName>
        <fullName evidence="7">Lipase</fullName>
    </recommendedName>
</protein>
<dbReference type="EMBL" id="WIXP02000013">
    <property type="protein sequence ID" value="KAF6201002.1"/>
    <property type="molecule type" value="Genomic_DNA"/>
</dbReference>
<evidence type="ECO:0000313" key="10">
    <source>
        <dbReference type="EMBL" id="KAF6201002.1"/>
    </source>
</evidence>
<dbReference type="FunFam" id="3.40.50.1820:FF:000057">
    <property type="entry name" value="Lipase"/>
    <property type="match status" value="1"/>
</dbReference>
<evidence type="ECO:0000256" key="6">
    <source>
        <dbReference type="ARBA" id="ARBA00023180"/>
    </source>
</evidence>
<feature type="domain" description="Serine aminopeptidase S33" evidence="9">
    <location>
        <begin position="90"/>
        <end position="221"/>
    </location>
</feature>
<dbReference type="InterPro" id="IPR022742">
    <property type="entry name" value="Hydrolase_4"/>
</dbReference>
<dbReference type="GO" id="GO:0016788">
    <property type="term" value="F:hydrolase activity, acting on ester bonds"/>
    <property type="evidence" value="ECO:0007669"/>
    <property type="project" value="InterPro"/>
</dbReference>
<accession>A0A6A4J0C1</accession>
<dbReference type="Pfam" id="PF12146">
    <property type="entry name" value="Hydrolase_4"/>
    <property type="match status" value="1"/>
</dbReference>
<evidence type="ECO:0000256" key="4">
    <source>
        <dbReference type="ARBA" id="ARBA00022963"/>
    </source>
</evidence>
<dbReference type="SUPFAM" id="SSF53474">
    <property type="entry name" value="alpha/beta-Hydrolases"/>
    <property type="match status" value="1"/>
</dbReference>
<keyword evidence="5" id="KW-0443">Lipid metabolism</keyword>
<name>A0A6A4J0C1_APOLU</name>
<dbReference type="InterPro" id="IPR025483">
    <property type="entry name" value="Lipase_euk"/>
</dbReference>